<dbReference type="Proteomes" id="UP000244722">
    <property type="component" value="Unassembled WGS sequence"/>
</dbReference>
<keyword evidence="2" id="KW-1185">Reference proteome</keyword>
<evidence type="ECO:0000313" key="2">
    <source>
        <dbReference type="Proteomes" id="UP000244722"/>
    </source>
</evidence>
<dbReference type="AlphaFoldDB" id="A0A2T6ZUN9"/>
<comment type="caution">
    <text evidence="1">The sequence shown here is derived from an EMBL/GenBank/DDBJ whole genome shotgun (WGS) entry which is preliminary data.</text>
</comment>
<dbReference type="EMBL" id="NESQ01000098">
    <property type="protein sequence ID" value="PUU79218.1"/>
    <property type="molecule type" value="Genomic_DNA"/>
</dbReference>
<gene>
    <name evidence="1" type="ORF">B9Z19DRAFT_980355</name>
</gene>
<organism evidence="1 2">
    <name type="scientific">Tuber borchii</name>
    <name type="common">White truffle</name>
    <dbReference type="NCBI Taxonomy" id="42251"/>
    <lineage>
        <taxon>Eukaryota</taxon>
        <taxon>Fungi</taxon>
        <taxon>Dikarya</taxon>
        <taxon>Ascomycota</taxon>
        <taxon>Pezizomycotina</taxon>
        <taxon>Pezizomycetes</taxon>
        <taxon>Pezizales</taxon>
        <taxon>Tuberaceae</taxon>
        <taxon>Tuber</taxon>
    </lineage>
</organism>
<dbReference type="STRING" id="42251.A0A2T6ZUN9"/>
<name>A0A2T6ZUN9_TUBBO</name>
<reference evidence="1 2" key="1">
    <citation type="submission" date="2017-04" db="EMBL/GenBank/DDBJ databases">
        <title>Draft genome sequence of Tuber borchii Vittad., a whitish edible truffle.</title>
        <authorList>
            <consortium name="DOE Joint Genome Institute"/>
            <person name="Murat C."/>
            <person name="Kuo A."/>
            <person name="Barry K.W."/>
            <person name="Clum A."/>
            <person name="Dockter R.B."/>
            <person name="Fauchery L."/>
            <person name="Iotti M."/>
            <person name="Kohler A."/>
            <person name="Labutti K."/>
            <person name="Lindquist E.A."/>
            <person name="Lipzen A."/>
            <person name="Ohm R.A."/>
            <person name="Wang M."/>
            <person name="Grigoriev I.V."/>
            <person name="Zambonelli A."/>
            <person name="Martin F.M."/>
        </authorList>
    </citation>
    <scope>NUCLEOTIDE SEQUENCE [LARGE SCALE GENOMIC DNA]</scope>
    <source>
        <strain evidence="1 2">Tbo3840</strain>
    </source>
</reference>
<accession>A0A2T6ZUN9</accession>
<evidence type="ECO:0000313" key="1">
    <source>
        <dbReference type="EMBL" id="PUU79218.1"/>
    </source>
</evidence>
<proteinExistence type="predicted"/>
<protein>
    <submittedName>
        <fullName evidence="1">Uncharacterized protein</fullName>
    </submittedName>
</protein>
<dbReference type="OrthoDB" id="5420280at2759"/>
<sequence>MGTSSKTHCEDQADTECEAILATTIEIGEEEGMRKDARKTWKKAHKEDEVGIWAENMIVTVGNQRGLQIASWLHTLKAKDIISEAKIASLQEELNSVKSEAQLGERRVKVYQGQVNNLLESLDRYYLLRNRFISTFKRDKQHNATPGDHKIINSGNTWAHGGDVVADAKLYTTLTSAHRRTDAADFKHLYGFPPPVIEIITHRETIRVLNCHAEIKASRTKKASPLFYERFETFIDLFKKSNYDQTYLQDHRSALAIAYQRFWDAHKQEVVVEQPSEKSD</sequence>